<keyword evidence="1" id="KW-0812">Transmembrane</keyword>
<dbReference type="AlphaFoldDB" id="A0A8D8BVM4"/>
<reference evidence="2" key="1">
    <citation type="submission" date="2021-05" db="EMBL/GenBank/DDBJ databases">
        <authorList>
            <person name="Alioto T."/>
            <person name="Alioto T."/>
            <person name="Gomez Garrido J."/>
        </authorList>
    </citation>
    <scope>NUCLEOTIDE SEQUENCE</scope>
</reference>
<proteinExistence type="predicted"/>
<evidence type="ECO:0000313" key="2">
    <source>
        <dbReference type="EMBL" id="CAG6478731.1"/>
    </source>
</evidence>
<dbReference type="EMBL" id="HBUE01083747">
    <property type="protein sequence ID" value="CAG6478734.1"/>
    <property type="molecule type" value="Transcribed_RNA"/>
</dbReference>
<feature type="transmembrane region" description="Helical" evidence="1">
    <location>
        <begin position="52"/>
        <end position="76"/>
    </location>
</feature>
<evidence type="ECO:0000256" key="1">
    <source>
        <dbReference type="SAM" id="Phobius"/>
    </source>
</evidence>
<organism evidence="2">
    <name type="scientific">Culex pipiens</name>
    <name type="common">House mosquito</name>
    <dbReference type="NCBI Taxonomy" id="7175"/>
    <lineage>
        <taxon>Eukaryota</taxon>
        <taxon>Metazoa</taxon>
        <taxon>Ecdysozoa</taxon>
        <taxon>Arthropoda</taxon>
        <taxon>Hexapoda</taxon>
        <taxon>Insecta</taxon>
        <taxon>Pterygota</taxon>
        <taxon>Neoptera</taxon>
        <taxon>Endopterygota</taxon>
        <taxon>Diptera</taxon>
        <taxon>Nematocera</taxon>
        <taxon>Culicoidea</taxon>
        <taxon>Culicidae</taxon>
        <taxon>Culicinae</taxon>
        <taxon>Culicini</taxon>
        <taxon>Culex</taxon>
        <taxon>Culex</taxon>
    </lineage>
</organism>
<sequence length="109" mass="12240">MEAGSDLQVVRRATARFVEWIPGTGRFPRLGTEGVHVGFTAGGRRQRVHHQLMVRVMVVLVVMVMVVVTCPVRMLMTQHVRGCRTGTAVEECFGKFADFRRTKRLLEAG</sequence>
<protein>
    <submittedName>
        <fullName evidence="2">(northern house mosquito) hypothetical protein</fullName>
    </submittedName>
</protein>
<keyword evidence="1" id="KW-0472">Membrane</keyword>
<dbReference type="EMBL" id="HBUE01234488">
    <property type="protein sequence ID" value="CAG6546421.1"/>
    <property type="molecule type" value="Transcribed_RNA"/>
</dbReference>
<accession>A0A8D8BVM4</accession>
<dbReference type="EMBL" id="HBUE01341375">
    <property type="protein sequence ID" value="CAG6598591.1"/>
    <property type="molecule type" value="Transcribed_RNA"/>
</dbReference>
<keyword evidence="1" id="KW-1133">Transmembrane helix</keyword>
<dbReference type="EMBL" id="HBUE01083746">
    <property type="protein sequence ID" value="CAG6478731.1"/>
    <property type="molecule type" value="Transcribed_RNA"/>
</dbReference>
<dbReference type="EMBL" id="HBUE01234487">
    <property type="protein sequence ID" value="CAG6546416.1"/>
    <property type="molecule type" value="Transcribed_RNA"/>
</dbReference>
<name>A0A8D8BVM4_CULPI</name>
<dbReference type="EMBL" id="HBUE01341376">
    <property type="protein sequence ID" value="CAG6598596.1"/>
    <property type="molecule type" value="Transcribed_RNA"/>
</dbReference>